<keyword evidence="2" id="KW-1185">Reference proteome</keyword>
<proteinExistence type="predicted"/>
<dbReference type="Proteomes" id="UP000247696">
    <property type="component" value="Chromosome"/>
</dbReference>
<sequence length="348" mass="39167">MIRQSQSAGDNSTQILASGDVIVGVTEERAREISEITAREVLGKYAEEGIRTIQKRIVKLDDRIIASLIREGHLEVFTDPGFQRSYKHAQEGAAVSDRESDYDLLSGLLIDRAKRGETRTIRAGIERSIEIVDQIDDEALRGLTVLQAILQYVPTARHLDNGLNTMSSLFEDLIDGPLPLGVDWLDHLDILDAIRINQMIPLKPFRDYYPNQMIGYLASGQELESFEWPFTEENLPLSINDIVFEHELRPGYVRLAVADENTLAKIGMNGPLAAKIIDHARDTMGFGEVDPTLVDPFMEKLRSRPTLSKIEKWWTQIPFFPQVTAVGRVLARANALRLDVRNVLPPID</sequence>
<organism evidence="1 2">
    <name type="scientific">Corynebacterium provencense</name>
    <dbReference type="NCBI Taxonomy" id="1737425"/>
    <lineage>
        <taxon>Bacteria</taxon>
        <taxon>Bacillati</taxon>
        <taxon>Actinomycetota</taxon>
        <taxon>Actinomycetes</taxon>
        <taxon>Mycobacteriales</taxon>
        <taxon>Corynebacteriaceae</taxon>
        <taxon>Corynebacterium</taxon>
    </lineage>
</organism>
<dbReference type="InterPro" id="IPR053773">
    <property type="entry name" value="Vpar_1526-like"/>
</dbReference>
<evidence type="ECO:0000313" key="1">
    <source>
        <dbReference type="EMBL" id="AWT26345.1"/>
    </source>
</evidence>
<dbReference type="AlphaFoldDB" id="A0A2Z3YMU5"/>
<dbReference type="EMBL" id="CP024988">
    <property type="protein sequence ID" value="AWT26345.1"/>
    <property type="molecule type" value="Genomic_DNA"/>
</dbReference>
<dbReference type="NCBIfam" id="NF045477">
    <property type="entry name" value="LPO_1073_dom"/>
    <property type="match status" value="1"/>
</dbReference>
<protein>
    <submittedName>
        <fullName evidence="1">Uncharacterized protein</fullName>
    </submittedName>
</protein>
<dbReference type="RefSeq" id="WP_162620225.1">
    <property type="nucleotide sequence ID" value="NZ_CP024988.1"/>
</dbReference>
<reference evidence="2" key="1">
    <citation type="submission" date="2017-11" db="EMBL/GenBank/DDBJ databases">
        <title>Otitis media/interna in a cat caused by the recently described species Corynebacterium provencense.</title>
        <authorList>
            <person name="Kittl S."/>
            <person name="Brodard I."/>
            <person name="Rychener L."/>
            <person name="Jores J."/>
            <person name="Roosje P."/>
            <person name="Gobeli Brawand S."/>
        </authorList>
    </citation>
    <scope>NUCLEOTIDE SEQUENCE [LARGE SCALE GENOMIC DNA]</scope>
    <source>
        <strain evidence="2">17KM38</strain>
    </source>
</reference>
<gene>
    <name evidence="1" type="ORF">Csp1_15600</name>
</gene>
<dbReference type="KEGG" id="cpre:Csp1_15600"/>
<evidence type="ECO:0000313" key="2">
    <source>
        <dbReference type="Proteomes" id="UP000247696"/>
    </source>
</evidence>
<accession>A0A2Z3YMU5</accession>
<name>A0A2Z3YMU5_9CORY</name>